<protein>
    <submittedName>
        <fullName evidence="1">Uncharacterized protein</fullName>
    </submittedName>
</protein>
<dbReference type="PROSITE" id="PS51257">
    <property type="entry name" value="PROKAR_LIPOPROTEIN"/>
    <property type="match status" value="1"/>
</dbReference>
<dbReference type="EMBL" id="QKZR01000001">
    <property type="protein sequence ID" value="PZX44142.1"/>
    <property type="molecule type" value="Genomic_DNA"/>
</dbReference>
<accession>A0ABX5Q2V4</accession>
<evidence type="ECO:0000313" key="1">
    <source>
        <dbReference type="EMBL" id="PZX44142.1"/>
    </source>
</evidence>
<sequence length="125" mass="14699">MKPIHVISLIILFLGISCKSDVKKDLNSEQSFEYKDYAFDLRCTQKVCEEPHVLITYDYMSTELLFFSENYLLIDNKNLEDNSFNLIKWKVSFEEVNEIIALARKSNIDIFYAANESFLTDYLND</sequence>
<comment type="caution">
    <text evidence="1">The sequence shown here is derived from an EMBL/GenBank/DDBJ whole genome shotgun (WGS) entry which is preliminary data.</text>
</comment>
<proteinExistence type="predicted"/>
<gene>
    <name evidence="1" type="ORF">LX97_01151</name>
</gene>
<keyword evidence="2" id="KW-1185">Reference proteome</keyword>
<name>A0ABX5Q2V4_9FLAO</name>
<evidence type="ECO:0000313" key="2">
    <source>
        <dbReference type="Proteomes" id="UP000248584"/>
    </source>
</evidence>
<reference evidence="1 2" key="1">
    <citation type="submission" date="2018-06" db="EMBL/GenBank/DDBJ databases">
        <title>Genomic Encyclopedia of Archaeal and Bacterial Type Strains, Phase II (KMG-II): from individual species to whole genera.</title>
        <authorList>
            <person name="Goeker M."/>
        </authorList>
    </citation>
    <scope>NUCLEOTIDE SEQUENCE [LARGE SCALE GENOMIC DNA]</scope>
    <source>
        <strain evidence="1 2">DSM 17205</strain>
    </source>
</reference>
<dbReference type="Proteomes" id="UP000248584">
    <property type="component" value="Unassembled WGS sequence"/>
</dbReference>
<dbReference type="RefSeq" id="WP_041566993.1">
    <property type="nucleotide sequence ID" value="NZ_QKZR01000001.1"/>
</dbReference>
<organism evidence="1 2">
    <name type="scientific">Nonlabens dokdonensis</name>
    <dbReference type="NCBI Taxonomy" id="328515"/>
    <lineage>
        <taxon>Bacteria</taxon>
        <taxon>Pseudomonadati</taxon>
        <taxon>Bacteroidota</taxon>
        <taxon>Flavobacteriia</taxon>
        <taxon>Flavobacteriales</taxon>
        <taxon>Flavobacteriaceae</taxon>
        <taxon>Nonlabens</taxon>
    </lineage>
</organism>